<dbReference type="SMART" id="SM00387">
    <property type="entry name" value="HATPase_c"/>
    <property type="match status" value="1"/>
</dbReference>
<dbReference type="InterPro" id="IPR001610">
    <property type="entry name" value="PAC"/>
</dbReference>
<evidence type="ECO:0000256" key="4">
    <source>
        <dbReference type="ARBA" id="ARBA00022475"/>
    </source>
</evidence>
<dbReference type="SUPFAM" id="SSF55785">
    <property type="entry name" value="PYP-like sensor domain (PAS domain)"/>
    <property type="match status" value="2"/>
</dbReference>
<keyword evidence="10" id="KW-0547">Nucleotide-binding</keyword>
<evidence type="ECO:0000259" key="16">
    <source>
        <dbReference type="PROSITE" id="PS50113"/>
    </source>
</evidence>
<dbReference type="GO" id="GO:0000166">
    <property type="term" value="F:nucleotide binding"/>
    <property type="evidence" value="ECO:0007669"/>
    <property type="project" value="UniProtKB-KW"/>
</dbReference>
<keyword evidence="9" id="KW-0677">Repeat</keyword>
<evidence type="ECO:0000256" key="9">
    <source>
        <dbReference type="ARBA" id="ARBA00022737"/>
    </source>
</evidence>
<comment type="subcellular location">
    <subcellularLocation>
        <location evidence="2">Cell inner membrane</location>
        <topology evidence="2">Multi-pass membrane protein</topology>
    </subcellularLocation>
</comment>
<dbReference type="Gene3D" id="2.10.70.100">
    <property type="match status" value="1"/>
</dbReference>
<evidence type="ECO:0000313" key="18">
    <source>
        <dbReference type="Proteomes" id="UP000279994"/>
    </source>
</evidence>
<dbReference type="InterPro" id="IPR000014">
    <property type="entry name" value="PAS"/>
</dbReference>
<dbReference type="InterPro" id="IPR013656">
    <property type="entry name" value="PAS_4"/>
</dbReference>
<gene>
    <name evidence="17" type="ORF">EFL26_12135</name>
</gene>
<dbReference type="PRINTS" id="PR00344">
    <property type="entry name" value="BCTRLSENSOR"/>
</dbReference>
<dbReference type="CDD" id="cd00130">
    <property type="entry name" value="PAS"/>
    <property type="match status" value="2"/>
</dbReference>
<dbReference type="FunFam" id="3.30.450.20:FF:000088">
    <property type="entry name" value="Sensory transduction histidine kinase"/>
    <property type="match status" value="1"/>
</dbReference>
<sequence length="500" mass="54803">MDVARRPLGGNDESAREAEARLLHVVFDRLPAMIAYWDADQCNVVANHAYIEWFGFTPRQMRGVHIRKVLGEEVYAKNLPYILGALAGEEQLFDRTLVDTFGRTRHTQASYVPDIVGGEVRGFFVLVTDVTPRVEAQRAMDEAQSLAKLGSWSWGVQSGEVTWSRELYRIFGVDPATFVPTIEALMARVHPEDAARMKDVRDRATRSGDEYSSEYRILRPDGTVREVHSRGRPVLDGHGVVVRVNGTVQDVTEVNEAAREIARVNAELRQVNQLNADVLGMLGHDVRSPLTVILGYLEALDEDWEQTPEGDRRGQIATVRRSALKLRTLVDDILALATLDAGKIVPRLEAHDLGVLVRQALDEVPGASAFAVDAAPVSVLVDAFHVRQVIANLAVNALRHGEPPWTITLTVDVDTASVEVADRGPGVPATFVPHLFERFSRGSMQAVSSSGFGLYIAARLAEVNDGSLEYRAGPGGRGAVFVLTLPRTSATPPLDGPEED</sequence>
<reference evidence="17 18" key="1">
    <citation type="submission" date="2018-11" db="EMBL/GenBank/DDBJ databases">
        <authorList>
            <person name="Li F."/>
        </authorList>
    </citation>
    <scope>NUCLEOTIDE SEQUENCE [LARGE SCALE GENOMIC DNA]</scope>
    <source>
        <strain evidence="17 18">Gsoil 818</strain>
    </source>
</reference>
<keyword evidence="13" id="KW-0902">Two-component regulatory system</keyword>
<organism evidence="17 18">
    <name type="scientific">Nocardioides pocheonensis</name>
    <dbReference type="NCBI Taxonomy" id="661485"/>
    <lineage>
        <taxon>Bacteria</taxon>
        <taxon>Bacillati</taxon>
        <taxon>Actinomycetota</taxon>
        <taxon>Actinomycetes</taxon>
        <taxon>Propionibacteriales</taxon>
        <taxon>Nocardioidaceae</taxon>
        <taxon>Nocardioides</taxon>
    </lineage>
</organism>
<evidence type="ECO:0000256" key="7">
    <source>
        <dbReference type="ARBA" id="ARBA00022679"/>
    </source>
</evidence>
<dbReference type="CDD" id="cd00075">
    <property type="entry name" value="HATPase"/>
    <property type="match status" value="1"/>
</dbReference>
<dbReference type="InterPro" id="IPR003594">
    <property type="entry name" value="HATPase_dom"/>
</dbReference>
<keyword evidence="7" id="KW-0808">Transferase</keyword>
<dbReference type="InterPro" id="IPR005467">
    <property type="entry name" value="His_kinase_dom"/>
</dbReference>
<dbReference type="FunFam" id="2.10.70.100:FF:000001">
    <property type="entry name" value="Sensory transduction histidine kinase"/>
    <property type="match status" value="1"/>
</dbReference>
<dbReference type="InterPro" id="IPR052162">
    <property type="entry name" value="Sensor_kinase/Photoreceptor"/>
</dbReference>
<dbReference type="PROSITE" id="PS50113">
    <property type="entry name" value="PAC"/>
    <property type="match status" value="1"/>
</dbReference>
<comment type="catalytic activity">
    <reaction evidence="1">
        <text>ATP + protein L-histidine = ADP + protein N-phospho-L-histidine.</text>
        <dbReference type="EC" id="2.7.13.3"/>
    </reaction>
</comment>
<dbReference type="NCBIfam" id="TIGR00229">
    <property type="entry name" value="sensory_box"/>
    <property type="match status" value="2"/>
</dbReference>
<dbReference type="OrthoDB" id="3782725at2"/>
<protein>
    <recommendedName>
        <fullName evidence="3">histidine kinase</fullName>
        <ecNumber evidence="3">2.7.13.3</ecNumber>
    </recommendedName>
</protein>
<dbReference type="Pfam" id="PF08447">
    <property type="entry name" value="PAS_3"/>
    <property type="match status" value="1"/>
</dbReference>
<dbReference type="EMBL" id="RJSF01000040">
    <property type="protein sequence ID" value="RNM13723.1"/>
    <property type="molecule type" value="Genomic_DNA"/>
</dbReference>
<evidence type="ECO:0000256" key="2">
    <source>
        <dbReference type="ARBA" id="ARBA00004429"/>
    </source>
</evidence>
<evidence type="ECO:0000256" key="3">
    <source>
        <dbReference type="ARBA" id="ARBA00012438"/>
    </source>
</evidence>
<dbReference type="InterPro" id="IPR036097">
    <property type="entry name" value="HisK_dim/P_sf"/>
</dbReference>
<keyword evidence="18" id="KW-1185">Reference proteome</keyword>
<dbReference type="GO" id="GO:0005886">
    <property type="term" value="C:plasma membrane"/>
    <property type="evidence" value="ECO:0007669"/>
    <property type="project" value="UniProtKB-SubCell"/>
</dbReference>
<dbReference type="PANTHER" id="PTHR43304">
    <property type="entry name" value="PHYTOCHROME-LIKE PROTEIN CPH1"/>
    <property type="match status" value="1"/>
</dbReference>
<feature type="domain" description="Histidine kinase" evidence="15">
    <location>
        <begin position="281"/>
        <end position="489"/>
    </location>
</feature>
<proteinExistence type="predicted"/>
<evidence type="ECO:0000256" key="14">
    <source>
        <dbReference type="ARBA" id="ARBA00023136"/>
    </source>
</evidence>
<evidence type="ECO:0000313" key="17">
    <source>
        <dbReference type="EMBL" id="RNM13723.1"/>
    </source>
</evidence>
<keyword evidence="11" id="KW-0418">Kinase</keyword>
<dbReference type="Proteomes" id="UP000279994">
    <property type="component" value="Unassembled WGS sequence"/>
</dbReference>
<evidence type="ECO:0000256" key="10">
    <source>
        <dbReference type="ARBA" id="ARBA00022741"/>
    </source>
</evidence>
<dbReference type="EC" id="2.7.13.3" evidence="3"/>
<evidence type="ECO:0000256" key="13">
    <source>
        <dbReference type="ARBA" id="ARBA00023012"/>
    </source>
</evidence>
<feature type="domain" description="PAC" evidence="16">
    <location>
        <begin position="211"/>
        <end position="263"/>
    </location>
</feature>
<accession>A0A3N0GMN0</accession>
<dbReference type="InterPro" id="IPR035965">
    <property type="entry name" value="PAS-like_dom_sf"/>
</dbReference>
<dbReference type="Pfam" id="PF00512">
    <property type="entry name" value="HisKA"/>
    <property type="match status" value="1"/>
</dbReference>
<dbReference type="SMART" id="SM00086">
    <property type="entry name" value="PAC"/>
    <property type="match status" value="2"/>
</dbReference>
<dbReference type="InterPro" id="IPR003661">
    <property type="entry name" value="HisK_dim/P_dom"/>
</dbReference>
<evidence type="ECO:0000256" key="11">
    <source>
        <dbReference type="ARBA" id="ARBA00022777"/>
    </source>
</evidence>
<dbReference type="Pfam" id="PF08448">
    <property type="entry name" value="PAS_4"/>
    <property type="match status" value="1"/>
</dbReference>
<dbReference type="Gene3D" id="3.30.450.20">
    <property type="entry name" value="PAS domain"/>
    <property type="match status" value="2"/>
</dbReference>
<dbReference type="PANTHER" id="PTHR43304:SF1">
    <property type="entry name" value="PAC DOMAIN-CONTAINING PROTEIN"/>
    <property type="match status" value="1"/>
</dbReference>
<evidence type="ECO:0000256" key="6">
    <source>
        <dbReference type="ARBA" id="ARBA00022553"/>
    </source>
</evidence>
<dbReference type="InterPro" id="IPR000700">
    <property type="entry name" value="PAS-assoc_C"/>
</dbReference>
<keyword evidence="12" id="KW-1133">Transmembrane helix</keyword>
<dbReference type="SMART" id="SM00388">
    <property type="entry name" value="HisKA"/>
    <property type="match status" value="1"/>
</dbReference>
<dbReference type="Pfam" id="PF02518">
    <property type="entry name" value="HATPase_c"/>
    <property type="match status" value="1"/>
</dbReference>
<comment type="caution">
    <text evidence="17">The sequence shown here is derived from an EMBL/GenBank/DDBJ whole genome shotgun (WGS) entry which is preliminary data.</text>
</comment>
<dbReference type="SUPFAM" id="SSF55874">
    <property type="entry name" value="ATPase domain of HSP90 chaperone/DNA topoisomerase II/histidine kinase"/>
    <property type="match status" value="1"/>
</dbReference>
<name>A0A3N0GMN0_9ACTN</name>
<evidence type="ECO:0000259" key="15">
    <source>
        <dbReference type="PROSITE" id="PS50109"/>
    </source>
</evidence>
<dbReference type="SUPFAM" id="SSF47384">
    <property type="entry name" value="Homodimeric domain of signal transducing histidine kinase"/>
    <property type="match status" value="1"/>
</dbReference>
<dbReference type="InterPro" id="IPR013655">
    <property type="entry name" value="PAS_fold_3"/>
</dbReference>
<dbReference type="AlphaFoldDB" id="A0A3N0GMN0"/>
<dbReference type="Gene3D" id="3.30.565.10">
    <property type="entry name" value="Histidine kinase-like ATPase, C-terminal domain"/>
    <property type="match status" value="1"/>
</dbReference>
<keyword evidence="14" id="KW-0472">Membrane</keyword>
<dbReference type="GO" id="GO:0000155">
    <property type="term" value="F:phosphorelay sensor kinase activity"/>
    <property type="evidence" value="ECO:0007669"/>
    <property type="project" value="InterPro"/>
</dbReference>
<dbReference type="RefSeq" id="WP_123223130.1">
    <property type="nucleotide sequence ID" value="NZ_RJSF01000040.1"/>
</dbReference>
<dbReference type="CDD" id="cd00082">
    <property type="entry name" value="HisKA"/>
    <property type="match status" value="1"/>
</dbReference>
<evidence type="ECO:0000256" key="8">
    <source>
        <dbReference type="ARBA" id="ARBA00022692"/>
    </source>
</evidence>
<dbReference type="InterPro" id="IPR004358">
    <property type="entry name" value="Sig_transdc_His_kin-like_C"/>
</dbReference>
<evidence type="ECO:0000256" key="5">
    <source>
        <dbReference type="ARBA" id="ARBA00022519"/>
    </source>
</evidence>
<dbReference type="Gene3D" id="1.10.287.130">
    <property type="match status" value="1"/>
</dbReference>
<evidence type="ECO:0000256" key="1">
    <source>
        <dbReference type="ARBA" id="ARBA00000085"/>
    </source>
</evidence>
<keyword evidence="4" id="KW-1003">Cell membrane</keyword>
<dbReference type="PROSITE" id="PS50109">
    <property type="entry name" value="HIS_KIN"/>
    <property type="match status" value="1"/>
</dbReference>
<keyword evidence="8" id="KW-0812">Transmembrane</keyword>
<dbReference type="InterPro" id="IPR036890">
    <property type="entry name" value="HATPase_C_sf"/>
</dbReference>
<evidence type="ECO:0000256" key="12">
    <source>
        <dbReference type="ARBA" id="ARBA00022989"/>
    </source>
</evidence>
<keyword evidence="6" id="KW-0597">Phosphoprotein</keyword>
<keyword evidence="5" id="KW-0997">Cell inner membrane</keyword>